<dbReference type="GO" id="GO:0008757">
    <property type="term" value="F:S-adenosylmethionine-dependent methyltransferase activity"/>
    <property type="evidence" value="ECO:0007669"/>
    <property type="project" value="InterPro"/>
</dbReference>
<dbReference type="AlphaFoldDB" id="A0A6C0BY11"/>
<dbReference type="Gene3D" id="3.40.50.150">
    <property type="entry name" value="Vaccinia Virus protein VP39"/>
    <property type="match status" value="1"/>
</dbReference>
<evidence type="ECO:0000259" key="1">
    <source>
        <dbReference type="Pfam" id="PF08241"/>
    </source>
</evidence>
<dbReference type="InterPro" id="IPR013216">
    <property type="entry name" value="Methyltransf_11"/>
</dbReference>
<dbReference type="InterPro" id="IPR029063">
    <property type="entry name" value="SAM-dependent_MTases_sf"/>
</dbReference>
<dbReference type="EMBL" id="MN739293">
    <property type="protein sequence ID" value="QHS97315.1"/>
    <property type="molecule type" value="Genomic_DNA"/>
</dbReference>
<evidence type="ECO:0000313" key="2">
    <source>
        <dbReference type="EMBL" id="QHS97315.1"/>
    </source>
</evidence>
<accession>A0A6C0BY11</accession>
<reference evidence="2" key="1">
    <citation type="journal article" date="2020" name="Nature">
        <title>Giant virus diversity and host interactions through global metagenomics.</title>
        <authorList>
            <person name="Schulz F."/>
            <person name="Roux S."/>
            <person name="Paez-Espino D."/>
            <person name="Jungbluth S."/>
            <person name="Walsh D.A."/>
            <person name="Denef V.J."/>
            <person name="McMahon K.D."/>
            <person name="Konstantinidis K.T."/>
            <person name="Eloe-Fadrosh E.A."/>
            <person name="Kyrpides N.C."/>
            <person name="Woyke T."/>
        </authorList>
    </citation>
    <scope>NUCLEOTIDE SEQUENCE</scope>
    <source>
        <strain evidence="2">GVMAG-M-3300020169-51</strain>
    </source>
</reference>
<name>A0A6C0BY11_9ZZZZ</name>
<organism evidence="2">
    <name type="scientific">viral metagenome</name>
    <dbReference type="NCBI Taxonomy" id="1070528"/>
    <lineage>
        <taxon>unclassified sequences</taxon>
        <taxon>metagenomes</taxon>
        <taxon>organismal metagenomes</taxon>
    </lineage>
</organism>
<protein>
    <recommendedName>
        <fullName evidence="1">Methyltransferase type 11 domain-containing protein</fullName>
    </recommendedName>
</protein>
<dbReference type="Pfam" id="PF08241">
    <property type="entry name" value="Methyltransf_11"/>
    <property type="match status" value="1"/>
</dbReference>
<sequence length="238" mass="27749">MIKGINLGSGNWSHKNWIGYDKLNNNYLNETSVLPHNDDTLSYIYSCHFFEHINDETIINLLKESYRVLKKNGIIRIVVPHFNLMLDKYKKNDNNFFRKNLGSGRPEWKKYNVEHTMETVLAHWFSNYDDGDPDNRNGYRGPPRNLSSQQIKEKALSLPIEEFSNWLISHIPSGKNITTQHINCPTITKMKNLLEKAGFKNVQETSAYKSNIYDVLNTGAFNNEKRRKHISLFIEANK</sequence>
<feature type="domain" description="Methyltransferase type 11" evidence="1">
    <location>
        <begin position="34"/>
        <end position="75"/>
    </location>
</feature>
<dbReference type="SUPFAM" id="SSF53335">
    <property type="entry name" value="S-adenosyl-L-methionine-dependent methyltransferases"/>
    <property type="match status" value="1"/>
</dbReference>
<proteinExistence type="predicted"/>